<dbReference type="SUPFAM" id="SSF53300">
    <property type="entry name" value="vWA-like"/>
    <property type="match status" value="1"/>
</dbReference>
<keyword evidence="3" id="KW-1185">Reference proteome</keyword>
<gene>
    <name evidence="2" type="ORF">RL2RES_179</name>
</gene>
<accession>A0A6B9J3R9</accession>
<organism evidence="2 3">
    <name type="scientific">Rhizobium phage RL2RES</name>
    <dbReference type="NCBI Taxonomy" id="103371"/>
    <lineage>
        <taxon>Viruses</taxon>
        <taxon>Duplodnaviria</taxon>
        <taxon>Heunggongvirae</taxon>
        <taxon>Uroviricota</taxon>
        <taxon>Caudoviricetes</taxon>
        <taxon>Pootjesviridae</taxon>
        <taxon>Innesvirus</taxon>
        <taxon>Innesvirus RL2RES</taxon>
    </lineage>
</organism>
<reference evidence="2 3" key="1">
    <citation type="submission" date="2019-10" db="EMBL/GenBank/DDBJ databases">
        <title>Complete genome sequence of bacteriophage vB_RLeM_RL2RES.</title>
        <authorList>
            <person name="Gunathilake D."/>
            <person name="Bhat S."/>
            <person name="Yost C.K."/>
            <person name="Hynes M.F."/>
        </authorList>
    </citation>
    <scope>NUCLEOTIDE SEQUENCE [LARGE SCALE GENOMIC DNA]</scope>
</reference>
<dbReference type="Proteomes" id="UP000433502">
    <property type="component" value="Segment"/>
</dbReference>
<evidence type="ECO:0008006" key="4">
    <source>
        <dbReference type="Google" id="ProtNLM"/>
    </source>
</evidence>
<feature type="coiled-coil region" evidence="1">
    <location>
        <begin position="678"/>
        <end position="705"/>
    </location>
</feature>
<name>A0A6B9J3R9_9CAUD</name>
<proteinExistence type="predicted"/>
<dbReference type="EMBL" id="MN549361">
    <property type="protein sequence ID" value="QGZ14108.1"/>
    <property type="molecule type" value="Genomic_DNA"/>
</dbReference>
<sequence>MQANKFRVTIGGKPVYVTSIDPSPSESKDIPRTHHIVAIDRSGSMYTSIDEAIDQSKDFIDFIRGTGDLLTVLWYSGQNSHGVIVEAADGTKDIGPVLDKYRSVVGATCFSEPLETIAAIAASNAYRVDQTSITLLTDGCPVVSWSYDEELTRSLVTLSNLANQINVSAVNSIGFGNYYRRDFLQQLSDVSGHGTFIHSRSLHNFAQLFGDTVSVASGLRPSKVEIEADNSEILYLGGDVRTSRRQSLTLNRLNAEENRIFVITEEPTDVYMSDGRVDAKTITQKEDPERVQNFLYAYADQLYYRGERQKALDIVVNNVGDKFLADKMINAFTIDEVAEAQEALRDADLDARNRYVDGRVAPGYLPKKDAFCLIDLFNIFIDDGNVSYVPFSDNVKSYKRINRQAVDTHNVFTADQEEVVTPVKDFVWNKDLLNLSVQFSINGSVRLNPKSAERVGLDPVFKTKIFRNHTIVKDGQLNMDAAEFVVSNRVFAKLTLIPKLKFERVPNEGDDYRVVIDLTSIPIINRTYIDEGVDLDAVAHLTLNTLAAEAAIKVLNNELEKAQSASASNTKTQVFKSYTADQITVLQEHGISKQGWYNGVSVERAKATESDSYDARTLSFYVKGASSLPSIADFEKMLAGTKNENVPGKIMVDFYGFLQAEYQMAGLLNDQRPTLKHVKWLEEKIESSKKTLQRLRNELNVIKLAKVLTNDFFHGLVPNDKGEYTYDYGDYTIVLRNDLKTIYI</sequence>
<protein>
    <recommendedName>
        <fullName evidence="4">VWFA domain-containing protein</fullName>
    </recommendedName>
</protein>
<dbReference type="InterPro" id="IPR036465">
    <property type="entry name" value="vWFA_dom_sf"/>
</dbReference>
<evidence type="ECO:0000256" key="1">
    <source>
        <dbReference type="SAM" id="Coils"/>
    </source>
</evidence>
<keyword evidence="1" id="KW-0175">Coiled coil</keyword>
<evidence type="ECO:0000313" key="2">
    <source>
        <dbReference type="EMBL" id="QGZ14108.1"/>
    </source>
</evidence>
<evidence type="ECO:0000313" key="3">
    <source>
        <dbReference type="Proteomes" id="UP000433502"/>
    </source>
</evidence>
<dbReference type="Gene3D" id="3.40.50.410">
    <property type="entry name" value="von Willebrand factor, type A domain"/>
    <property type="match status" value="1"/>
</dbReference>